<dbReference type="PANTHER" id="PTHR23023">
    <property type="entry name" value="DIMETHYLANILINE MONOOXYGENASE"/>
    <property type="match status" value="1"/>
</dbReference>
<keyword evidence="3" id="KW-0560">Oxidoreductase</keyword>
<sequence>MVKFDINSVAIIGAGPAGLAALYEFLHTSKEGKSTVGTTTRPTNPLFSKIVVFEQKSAAGGIWTPVTQEADLPVPPQQILDTESYHLPEIIRPRNIPPQGIEDSDITNPKRNENRGVKEVWLDNELEWSRSGIYPNLFTNIPARFTRFSFMENEEKYYDTTERKIYPFMYHQELSGRFSDFIKAEKLDEYVRVNSTVENLIKNQDTGKWDISIRKKNENRDESEWYLESFDAVVIANGHYTVPFIPNIPGMAGFNAKFPGVLMHAKSFRDPEEFKDLDVLVIGGGISTINLLQYIVPIAKSTTNSKRGKNAVFPFINDALVSDGIIPQTTISKIDPETGLVHFDDGSTGRFDKILLSTGYHFHFPFLQQQQNLKIINPGNASRVQGLYLHTFNQQDPTLATIGVAVSQLNFHTMEASAAAIAGVWSGLRTLPTVQEQKEWERQEVEKKGDSIGFHYFNHFDAGNGFIDTLEPYFPEGRFNPLQIDGEFVGEVDMGKDRLRDLFYGLKDKKIPISDTVLPMDSL</sequence>
<dbReference type="GO" id="GO:0050661">
    <property type="term" value="F:NADP binding"/>
    <property type="evidence" value="ECO:0007669"/>
    <property type="project" value="InterPro"/>
</dbReference>
<dbReference type="Pfam" id="PF00743">
    <property type="entry name" value="FMO-like"/>
    <property type="match status" value="2"/>
</dbReference>
<dbReference type="InterPro" id="IPR050346">
    <property type="entry name" value="FMO-like"/>
</dbReference>
<dbReference type="OrthoDB" id="66881at2759"/>
<evidence type="ECO:0000313" key="5">
    <source>
        <dbReference type="Proteomes" id="UP000694255"/>
    </source>
</evidence>
<evidence type="ECO:0000256" key="1">
    <source>
        <dbReference type="ARBA" id="ARBA00022630"/>
    </source>
</evidence>
<reference evidence="4 5" key="1">
    <citation type="journal article" date="2021" name="DNA Res.">
        <title>Genome analysis of Candida subhashii reveals its hybrid nature and dual mitochondrial genome conformations.</title>
        <authorList>
            <person name="Mixao V."/>
            <person name="Hegedusova E."/>
            <person name="Saus E."/>
            <person name="Pryszcz L.P."/>
            <person name="Cillingova A."/>
            <person name="Nosek J."/>
            <person name="Gabaldon T."/>
        </authorList>
    </citation>
    <scope>NUCLEOTIDE SEQUENCE [LARGE SCALE GENOMIC DNA]</scope>
    <source>
        <strain evidence="4 5">CBS 10753</strain>
    </source>
</reference>
<dbReference type="GeneID" id="73469153"/>
<evidence type="ECO:0000313" key="4">
    <source>
        <dbReference type="EMBL" id="KAG7664098.1"/>
    </source>
</evidence>
<comment type="caution">
    <text evidence="4">The sequence shown here is derived from an EMBL/GenBank/DDBJ whole genome shotgun (WGS) entry which is preliminary data.</text>
</comment>
<evidence type="ECO:0008006" key="6">
    <source>
        <dbReference type="Google" id="ProtNLM"/>
    </source>
</evidence>
<organism evidence="4 5">
    <name type="scientific">[Candida] subhashii</name>
    <dbReference type="NCBI Taxonomy" id="561895"/>
    <lineage>
        <taxon>Eukaryota</taxon>
        <taxon>Fungi</taxon>
        <taxon>Dikarya</taxon>
        <taxon>Ascomycota</taxon>
        <taxon>Saccharomycotina</taxon>
        <taxon>Pichiomycetes</taxon>
        <taxon>Debaryomycetaceae</taxon>
        <taxon>Spathaspora</taxon>
    </lineage>
</organism>
<dbReference type="EMBL" id="JAGSYN010000107">
    <property type="protein sequence ID" value="KAG7664098.1"/>
    <property type="molecule type" value="Genomic_DNA"/>
</dbReference>
<evidence type="ECO:0000256" key="2">
    <source>
        <dbReference type="ARBA" id="ARBA00022827"/>
    </source>
</evidence>
<keyword evidence="5" id="KW-1185">Reference proteome</keyword>
<evidence type="ECO:0000256" key="3">
    <source>
        <dbReference type="ARBA" id="ARBA00023002"/>
    </source>
</evidence>
<dbReference type="Proteomes" id="UP000694255">
    <property type="component" value="Unassembled WGS sequence"/>
</dbReference>
<keyword evidence="2" id="KW-0274">FAD</keyword>
<dbReference type="InterPro" id="IPR020946">
    <property type="entry name" value="Flavin_mOase-like"/>
</dbReference>
<protein>
    <recommendedName>
        <fullName evidence="6">Thiol-specific monooxygenase</fullName>
    </recommendedName>
</protein>
<accession>A0A8J5UJ24</accession>
<dbReference type="GO" id="GO:0050660">
    <property type="term" value="F:flavin adenine dinucleotide binding"/>
    <property type="evidence" value="ECO:0007669"/>
    <property type="project" value="InterPro"/>
</dbReference>
<proteinExistence type="predicted"/>
<gene>
    <name evidence="4" type="ORF">J8A68_002352</name>
</gene>
<keyword evidence="1" id="KW-0285">Flavoprotein</keyword>
<dbReference type="GO" id="GO:0004499">
    <property type="term" value="F:N,N-dimethylaniline monooxygenase activity"/>
    <property type="evidence" value="ECO:0007669"/>
    <property type="project" value="InterPro"/>
</dbReference>
<dbReference type="AlphaFoldDB" id="A0A8J5UJ24"/>
<name>A0A8J5UJ24_9ASCO</name>
<dbReference type="RefSeq" id="XP_049264330.1">
    <property type="nucleotide sequence ID" value="XM_049406093.1"/>
</dbReference>